<dbReference type="Pfam" id="PF00892">
    <property type="entry name" value="EamA"/>
    <property type="match status" value="2"/>
</dbReference>
<name>A0A923SPY8_9FIRM</name>
<keyword evidence="6 7" id="KW-0472">Membrane</keyword>
<keyword evidence="5 7" id="KW-1133">Transmembrane helix</keyword>
<evidence type="ECO:0000256" key="7">
    <source>
        <dbReference type="SAM" id="Phobius"/>
    </source>
</evidence>
<dbReference type="RefSeq" id="WP_187302186.1">
    <property type="nucleotide sequence ID" value="NZ_CBCTON010000015.1"/>
</dbReference>
<feature type="domain" description="EamA" evidence="8">
    <location>
        <begin position="6"/>
        <end position="136"/>
    </location>
</feature>
<dbReference type="SUPFAM" id="SSF103481">
    <property type="entry name" value="Multidrug resistance efflux transporter EmrE"/>
    <property type="match status" value="2"/>
</dbReference>
<keyword evidence="4 7" id="KW-0812">Transmembrane</keyword>
<feature type="transmembrane region" description="Helical" evidence="7">
    <location>
        <begin position="121"/>
        <end position="138"/>
    </location>
</feature>
<organism evidence="9 10">
    <name type="scientific">Zhenpiania hominis</name>
    <dbReference type="NCBI Taxonomy" id="2763644"/>
    <lineage>
        <taxon>Bacteria</taxon>
        <taxon>Bacillati</taxon>
        <taxon>Bacillota</taxon>
        <taxon>Clostridia</taxon>
        <taxon>Peptostreptococcales</taxon>
        <taxon>Anaerovoracaceae</taxon>
        <taxon>Zhenpiania</taxon>
    </lineage>
</organism>
<dbReference type="GO" id="GO:0005886">
    <property type="term" value="C:plasma membrane"/>
    <property type="evidence" value="ECO:0007669"/>
    <property type="project" value="UniProtKB-SubCell"/>
</dbReference>
<keyword evidence="10" id="KW-1185">Reference proteome</keyword>
<dbReference type="AlphaFoldDB" id="A0A923SPY8"/>
<dbReference type="InterPro" id="IPR051258">
    <property type="entry name" value="Diverse_Substrate_Transporter"/>
</dbReference>
<evidence type="ECO:0000256" key="2">
    <source>
        <dbReference type="ARBA" id="ARBA00007362"/>
    </source>
</evidence>
<dbReference type="InterPro" id="IPR037185">
    <property type="entry name" value="EmrE-like"/>
</dbReference>
<sequence>MTKQVKADIMLVLVTLCWGVSYYLTDLSLTSLEPFTLNAIRFLGAFLVACLFTFPKLKTVNRTTLKYSFLVGIALTFVYIGSTFGVMYTSLSNSGFLCALTVVFTPILAFLFKKQIPDKKLAIVLFLCLVGIGLLTLNEQLKPALGDLFCILCALAYAVDLLITESAVQKEQVNAFQMGVFQLGFTGLFNLAMAFVCETPRLPGSGPIWGAVAFLAVFCTGLAFIVQTLAQQYTSASHVGVIFTLEPVFAGIVAFLFAGEVLTPRAYVGAALLISSLFVMEIDLKKWKGNRKVGVCEDEGGKAGREQL</sequence>
<reference evidence="9" key="1">
    <citation type="submission" date="2020-08" db="EMBL/GenBank/DDBJ databases">
        <title>Genome public.</title>
        <authorList>
            <person name="Liu C."/>
            <person name="Sun Q."/>
        </authorList>
    </citation>
    <scope>NUCLEOTIDE SEQUENCE</scope>
    <source>
        <strain evidence="9">BX12</strain>
    </source>
</reference>
<protein>
    <submittedName>
        <fullName evidence="9">DMT family transporter</fullName>
    </submittedName>
</protein>
<feature type="transmembrane region" description="Helical" evidence="7">
    <location>
        <begin position="208"/>
        <end position="226"/>
    </location>
</feature>
<comment type="caution">
    <text evidence="9">The sequence shown here is derived from an EMBL/GenBank/DDBJ whole genome shotgun (WGS) entry which is preliminary data.</text>
</comment>
<feature type="transmembrane region" description="Helical" evidence="7">
    <location>
        <begin position="7"/>
        <end position="24"/>
    </location>
</feature>
<feature type="transmembrane region" description="Helical" evidence="7">
    <location>
        <begin position="36"/>
        <end position="55"/>
    </location>
</feature>
<feature type="transmembrane region" description="Helical" evidence="7">
    <location>
        <begin position="144"/>
        <end position="163"/>
    </location>
</feature>
<evidence type="ECO:0000313" key="10">
    <source>
        <dbReference type="Proteomes" id="UP000602647"/>
    </source>
</evidence>
<feature type="transmembrane region" description="Helical" evidence="7">
    <location>
        <begin position="94"/>
        <end position="112"/>
    </location>
</feature>
<proteinExistence type="inferred from homology"/>
<feature type="transmembrane region" description="Helical" evidence="7">
    <location>
        <begin position="264"/>
        <end position="282"/>
    </location>
</feature>
<evidence type="ECO:0000256" key="3">
    <source>
        <dbReference type="ARBA" id="ARBA00022475"/>
    </source>
</evidence>
<feature type="transmembrane region" description="Helical" evidence="7">
    <location>
        <begin position="238"/>
        <end position="258"/>
    </location>
</feature>
<evidence type="ECO:0000259" key="8">
    <source>
        <dbReference type="Pfam" id="PF00892"/>
    </source>
</evidence>
<dbReference type="Proteomes" id="UP000602647">
    <property type="component" value="Unassembled WGS sequence"/>
</dbReference>
<evidence type="ECO:0000256" key="6">
    <source>
        <dbReference type="ARBA" id="ARBA00023136"/>
    </source>
</evidence>
<dbReference type="EMBL" id="JACRYT010000003">
    <property type="protein sequence ID" value="MBC6679077.1"/>
    <property type="molecule type" value="Genomic_DNA"/>
</dbReference>
<keyword evidence="3" id="KW-1003">Cell membrane</keyword>
<evidence type="ECO:0000256" key="1">
    <source>
        <dbReference type="ARBA" id="ARBA00004651"/>
    </source>
</evidence>
<evidence type="ECO:0000256" key="5">
    <source>
        <dbReference type="ARBA" id="ARBA00022989"/>
    </source>
</evidence>
<comment type="subcellular location">
    <subcellularLocation>
        <location evidence="1">Cell membrane</location>
        <topology evidence="1">Multi-pass membrane protein</topology>
    </subcellularLocation>
</comment>
<feature type="transmembrane region" description="Helical" evidence="7">
    <location>
        <begin position="175"/>
        <end position="196"/>
    </location>
</feature>
<dbReference type="PANTHER" id="PTHR42920">
    <property type="entry name" value="OS03G0707200 PROTEIN-RELATED"/>
    <property type="match status" value="1"/>
</dbReference>
<accession>A0A923SPY8</accession>
<feature type="transmembrane region" description="Helical" evidence="7">
    <location>
        <begin position="67"/>
        <end position="88"/>
    </location>
</feature>
<dbReference type="PANTHER" id="PTHR42920:SF5">
    <property type="entry name" value="EAMA DOMAIN-CONTAINING PROTEIN"/>
    <property type="match status" value="1"/>
</dbReference>
<dbReference type="InterPro" id="IPR000620">
    <property type="entry name" value="EamA_dom"/>
</dbReference>
<comment type="similarity">
    <text evidence="2">Belongs to the EamA transporter family.</text>
</comment>
<feature type="domain" description="EamA" evidence="8">
    <location>
        <begin position="145"/>
        <end position="280"/>
    </location>
</feature>
<evidence type="ECO:0000256" key="4">
    <source>
        <dbReference type="ARBA" id="ARBA00022692"/>
    </source>
</evidence>
<evidence type="ECO:0000313" key="9">
    <source>
        <dbReference type="EMBL" id="MBC6679077.1"/>
    </source>
</evidence>
<gene>
    <name evidence="9" type="ORF">H9L42_04465</name>
</gene>